<evidence type="ECO:0000313" key="2">
    <source>
        <dbReference type="Proteomes" id="UP001500827"/>
    </source>
</evidence>
<proteinExistence type="predicted"/>
<keyword evidence="2" id="KW-1185">Reference proteome</keyword>
<sequence length="89" mass="9773">MDDWILDDEYGAAAHYLEPHQVKAAAAPHVPIDKLASGNFKDLERLIEQLGKPPIFELGKPAPDDKFMPRSRIGGCPAAHNRALLGEDD</sequence>
<reference evidence="2" key="1">
    <citation type="journal article" date="2019" name="Int. J. Syst. Evol. Microbiol.">
        <title>The Global Catalogue of Microorganisms (GCM) 10K type strain sequencing project: providing services to taxonomists for standard genome sequencing and annotation.</title>
        <authorList>
            <consortium name="The Broad Institute Genomics Platform"/>
            <consortium name="The Broad Institute Genome Sequencing Center for Infectious Disease"/>
            <person name="Wu L."/>
            <person name="Ma J."/>
        </authorList>
    </citation>
    <scope>NUCLEOTIDE SEQUENCE [LARGE SCALE GENOMIC DNA]</scope>
    <source>
        <strain evidence="2">JCM 17543</strain>
    </source>
</reference>
<gene>
    <name evidence="1" type="ORF">GCM10022276_26580</name>
</gene>
<protein>
    <submittedName>
        <fullName evidence="1">Uncharacterized protein</fullName>
    </submittedName>
</protein>
<organism evidence="1 2">
    <name type="scientific">Sphingomonas limnosediminicola</name>
    <dbReference type="NCBI Taxonomy" id="940133"/>
    <lineage>
        <taxon>Bacteria</taxon>
        <taxon>Pseudomonadati</taxon>
        <taxon>Pseudomonadota</taxon>
        <taxon>Alphaproteobacteria</taxon>
        <taxon>Sphingomonadales</taxon>
        <taxon>Sphingomonadaceae</taxon>
        <taxon>Sphingomonas</taxon>
    </lineage>
</organism>
<accession>A0ABP7LR05</accession>
<evidence type="ECO:0000313" key="1">
    <source>
        <dbReference type="EMBL" id="GAA3906750.1"/>
    </source>
</evidence>
<comment type="caution">
    <text evidence="1">The sequence shown here is derived from an EMBL/GenBank/DDBJ whole genome shotgun (WGS) entry which is preliminary data.</text>
</comment>
<dbReference type="EMBL" id="BAABBM010000001">
    <property type="protein sequence ID" value="GAA3906750.1"/>
    <property type="molecule type" value="Genomic_DNA"/>
</dbReference>
<dbReference type="Proteomes" id="UP001500827">
    <property type="component" value="Unassembled WGS sequence"/>
</dbReference>
<dbReference type="RefSeq" id="WP_344700180.1">
    <property type="nucleotide sequence ID" value="NZ_BAABBM010000001.1"/>
</dbReference>
<name>A0ABP7LR05_9SPHN</name>